<accession>A0ABQ7GE97</accession>
<comment type="caution">
    <text evidence="1">The sequence shown here is derived from an EMBL/GenBank/DDBJ whole genome shotgun (WGS) entry which is preliminary data.</text>
</comment>
<gene>
    <name evidence="1" type="ORF">DUNSADRAFT_11015</name>
</gene>
<name>A0ABQ7GE97_DUNSA</name>
<protein>
    <recommendedName>
        <fullName evidence="3">Encoded protein</fullName>
    </recommendedName>
</protein>
<evidence type="ECO:0000313" key="2">
    <source>
        <dbReference type="Proteomes" id="UP000815325"/>
    </source>
</evidence>
<keyword evidence="2" id="KW-1185">Reference proteome</keyword>
<organism evidence="1 2">
    <name type="scientific">Dunaliella salina</name>
    <name type="common">Green alga</name>
    <name type="synonym">Protococcus salinus</name>
    <dbReference type="NCBI Taxonomy" id="3046"/>
    <lineage>
        <taxon>Eukaryota</taxon>
        <taxon>Viridiplantae</taxon>
        <taxon>Chlorophyta</taxon>
        <taxon>core chlorophytes</taxon>
        <taxon>Chlorophyceae</taxon>
        <taxon>CS clade</taxon>
        <taxon>Chlamydomonadales</taxon>
        <taxon>Dunaliellaceae</taxon>
        <taxon>Dunaliella</taxon>
    </lineage>
</organism>
<sequence>MRALDLHRLLPCADPLPPVPREEPACQAPACVPVMKPPPSGCAIAAVACPSQEKRDGCLKRGGFSSQSCNGHNREHLDAYKEWVAAGMEVDSAAARAARELMSMCLSVPRNTSGVVFGTEVAAARAAMDVMSARRVPLSISRVAVETGLDSAAARAARRELMSVRLRVLHNASGVV</sequence>
<proteinExistence type="predicted"/>
<dbReference type="EMBL" id="MU069840">
    <property type="protein sequence ID" value="KAF5832935.1"/>
    <property type="molecule type" value="Genomic_DNA"/>
</dbReference>
<evidence type="ECO:0000313" key="1">
    <source>
        <dbReference type="EMBL" id="KAF5832935.1"/>
    </source>
</evidence>
<reference evidence="1" key="1">
    <citation type="submission" date="2017-08" db="EMBL/GenBank/DDBJ databases">
        <authorList>
            <person name="Polle J.E."/>
            <person name="Barry K."/>
            <person name="Cushman J."/>
            <person name="Schmutz J."/>
            <person name="Tran D."/>
            <person name="Hathwaick L.T."/>
            <person name="Yim W.C."/>
            <person name="Jenkins J."/>
            <person name="Mckie-Krisberg Z.M."/>
            <person name="Prochnik S."/>
            <person name="Lindquist E."/>
            <person name="Dockter R.B."/>
            <person name="Adam C."/>
            <person name="Molina H."/>
            <person name="Bunkerborg J."/>
            <person name="Jin E."/>
            <person name="Buchheim M."/>
            <person name="Magnuson J."/>
        </authorList>
    </citation>
    <scope>NUCLEOTIDE SEQUENCE</scope>
    <source>
        <strain evidence="1">CCAP 19/18</strain>
    </source>
</reference>
<evidence type="ECO:0008006" key="3">
    <source>
        <dbReference type="Google" id="ProtNLM"/>
    </source>
</evidence>
<dbReference type="Proteomes" id="UP000815325">
    <property type="component" value="Unassembled WGS sequence"/>
</dbReference>